<evidence type="ECO:0000256" key="2">
    <source>
        <dbReference type="ARBA" id="ARBA00022729"/>
    </source>
</evidence>
<reference evidence="5" key="1">
    <citation type="journal article" date="2020" name="mSystems">
        <title>Genome- and Community-Level Interaction Insights into Carbon Utilization and Element Cycling Functions of Hydrothermarchaeota in Hydrothermal Sediment.</title>
        <authorList>
            <person name="Zhou Z."/>
            <person name="Liu Y."/>
            <person name="Xu W."/>
            <person name="Pan J."/>
            <person name="Luo Z.H."/>
            <person name="Li M."/>
        </authorList>
    </citation>
    <scope>NUCLEOTIDE SEQUENCE [LARGE SCALE GENOMIC DNA]</scope>
    <source>
        <strain evidence="5">SpSt-477</strain>
    </source>
</reference>
<sequence length="184" mass="21121">MLCLMVVFSVGSVWAESSKIGIVDFQKILELSNAGKAAQNEINAQGKLMENELKEKGKEIEELEKRLERESLVMSREMREEKQRDLRIKVGDYKALQQKYMEDFKMLENRVINRIQKEVVGIIQDYGKKENFLMIVEKRSGGVVYAQSTIDITDTIIQLYNDMPSSAKTEAAPETKPKDTKKKP</sequence>
<organism evidence="5">
    <name type="scientific">Desulfatirhabdium butyrativorans</name>
    <dbReference type="NCBI Taxonomy" id="340467"/>
    <lineage>
        <taxon>Bacteria</taxon>
        <taxon>Pseudomonadati</taxon>
        <taxon>Thermodesulfobacteriota</taxon>
        <taxon>Desulfobacteria</taxon>
        <taxon>Desulfobacterales</taxon>
        <taxon>Desulfatirhabdiaceae</taxon>
        <taxon>Desulfatirhabdium</taxon>
    </lineage>
</organism>
<dbReference type="AlphaFoldDB" id="A0A7C4RQK6"/>
<dbReference type="GO" id="GO:0051082">
    <property type="term" value="F:unfolded protein binding"/>
    <property type="evidence" value="ECO:0007669"/>
    <property type="project" value="InterPro"/>
</dbReference>
<dbReference type="GO" id="GO:0005829">
    <property type="term" value="C:cytosol"/>
    <property type="evidence" value="ECO:0007669"/>
    <property type="project" value="TreeGrafter"/>
</dbReference>
<comment type="caution">
    <text evidence="5">The sequence shown here is derived from an EMBL/GenBank/DDBJ whole genome shotgun (WGS) entry which is preliminary data.</text>
</comment>
<feature type="region of interest" description="Disordered" evidence="4">
    <location>
        <begin position="164"/>
        <end position="184"/>
    </location>
</feature>
<comment type="similarity">
    <text evidence="1">Belongs to the Skp family.</text>
</comment>
<accession>A0A7C4RQK6</accession>
<dbReference type="Gene3D" id="3.30.910.20">
    <property type="entry name" value="Skp domain"/>
    <property type="match status" value="1"/>
</dbReference>
<dbReference type="PANTHER" id="PTHR35089:SF1">
    <property type="entry name" value="CHAPERONE PROTEIN SKP"/>
    <property type="match status" value="1"/>
</dbReference>
<dbReference type="GO" id="GO:0050821">
    <property type="term" value="P:protein stabilization"/>
    <property type="evidence" value="ECO:0007669"/>
    <property type="project" value="TreeGrafter"/>
</dbReference>
<keyword evidence="2" id="KW-0732">Signal</keyword>
<gene>
    <name evidence="5" type="ORF">ENS29_09785</name>
</gene>
<name>A0A7C4RQK6_9BACT</name>
<dbReference type="EMBL" id="DSUH01000228">
    <property type="protein sequence ID" value="HGU33133.1"/>
    <property type="molecule type" value="Genomic_DNA"/>
</dbReference>
<evidence type="ECO:0000256" key="1">
    <source>
        <dbReference type="ARBA" id="ARBA00009091"/>
    </source>
</evidence>
<evidence type="ECO:0000256" key="3">
    <source>
        <dbReference type="SAM" id="Coils"/>
    </source>
</evidence>
<feature type="coiled-coil region" evidence="3">
    <location>
        <begin position="46"/>
        <end position="80"/>
    </location>
</feature>
<dbReference type="SMART" id="SM00935">
    <property type="entry name" value="OmpH"/>
    <property type="match status" value="1"/>
</dbReference>
<dbReference type="SUPFAM" id="SSF111384">
    <property type="entry name" value="OmpH-like"/>
    <property type="match status" value="1"/>
</dbReference>
<evidence type="ECO:0000256" key="4">
    <source>
        <dbReference type="SAM" id="MobiDB-lite"/>
    </source>
</evidence>
<dbReference type="PANTHER" id="PTHR35089">
    <property type="entry name" value="CHAPERONE PROTEIN SKP"/>
    <property type="match status" value="1"/>
</dbReference>
<dbReference type="Pfam" id="PF03938">
    <property type="entry name" value="OmpH"/>
    <property type="match status" value="1"/>
</dbReference>
<dbReference type="InterPro" id="IPR024930">
    <property type="entry name" value="Skp_dom_sf"/>
</dbReference>
<proteinExistence type="inferred from homology"/>
<keyword evidence="3" id="KW-0175">Coiled coil</keyword>
<protein>
    <submittedName>
        <fullName evidence="5">OmpH family outer membrane protein</fullName>
    </submittedName>
</protein>
<dbReference type="InterPro" id="IPR005632">
    <property type="entry name" value="Chaperone_Skp"/>
</dbReference>
<evidence type="ECO:0000313" key="5">
    <source>
        <dbReference type="EMBL" id="HGU33133.1"/>
    </source>
</evidence>